<name>A0A3N0Z7E5_ANAGA</name>
<evidence type="ECO:0000259" key="2">
    <source>
        <dbReference type="PROSITE" id="PS51444"/>
    </source>
</evidence>
<feature type="domain" description="FH2" evidence="2">
    <location>
        <begin position="62"/>
        <end position="454"/>
    </location>
</feature>
<dbReference type="PROSITE" id="PS51444">
    <property type="entry name" value="FH2"/>
    <property type="match status" value="1"/>
</dbReference>
<evidence type="ECO:0000313" key="3">
    <source>
        <dbReference type="EMBL" id="ROL54370.1"/>
    </source>
</evidence>
<dbReference type="Pfam" id="PF02181">
    <property type="entry name" value="FH2"/>
    <property type="match status" value="1"/>
</dbReference>
<reference evidence="3 4" key="1">
    <citation type="submission" date="2018-10" db="EMBL/GenBank/DDBJ databases">
        <title>Genome assembly for a Yunnan-Guizhou Plateau 3E fish, Anabarilius grahami (Regan), and its evolutionary and genetic applications.</title>
        <authorList>
            <person name="Jiang W."/>
        </authorList>
    </citation>
    <scope>NUCLEOTIDE SEQUENCE [LARGE SCALE GENOMIC DNA]</scope>
    <source>
        <strain evidence="3">AG-KIZ</strain>
        <tissue evidence="3">Muscle</tissue>
    </source>
</reference>
<dbReference type="AlphaFoldDB" id="A0A3N0Z7E5"/>
<feature type="region of interest" description="Disordered" evidence="1">
    <location>
        <begin position="777"/>
        <end position="804"/>
    </location>
</feature>
<dbReference type="PANTHER" id="PTHR46345">
    <property type="entry name" value="INVERTED FORMIN-2"/>
    <property type="match status" value="1"/>
</dbReference>
<evidence type="ECO:0000256" key="1">
    <source>
        <dbReference type="SAM" id="MobiDB-lite"/>
    </source>
</evidence>
<feature type="compositionally biased region" description="Basic and acidic residues" evidence="1">
    <location>
        <begin position="614"/>
        <end position="664"/>
    </location>
</feature>
<feature type="region of interest" description="Disordered" evidence="1">
    <location>
        <begin position="1"/>
        <end position="60"/>
    </location>
</feature>
<dbReference type="InterPro" id="IPR042201">
    <property type="entry name" value="FH2_Formin_sf"/>
</dbReference>
<dbReference type="SUPFAM" id="SSF101447">
    <property type="entry name" value="Formin homology 2 domain (FH2 domain)"/>
    <property type="match status" value="1"/>
</dbReference>
<evidence type="ECO:0000313" key="4">
    <source>
        <dbReference type="Proteomes" id="UP000281406"/>
    </source>
</evidence>
<accession>A0A3N0Z7E5</accession>
<comment type="caution">
    <text evidence="3">The sequence shown here is derived from an EMBL/GenBank/DDBJ whole genome shotgun (WGS) entry which is preliminary data.</text>
</comment>
<dbReference type="SMART" id="SM00498">
    <property type="entry name" value="FH2"/>
    <property type="match status" value="1"/>
</dbReference>
<protein>
    <submittedName>
        <fullName evidence="3">FH2 domain-containing protein 1</fullName>
    </submittedName>
</protein>
<feature type="compositionally biased region" description="Basic and acidic residues" evidence="1">
    <location>
        <begin position="433"/>
        <end position="455"/>
    </location>
</feature>
<dbReference type="Gene3D" id="1.20.58.2220">
    <property type="entry name" value="Formin, FH2 domain"/>
    <property type="match status" value="1"/>
</dbReference>
<gene>
    <name evidence="3" type="ORF">DPX16_10793</name>
</gene>
<dbReference type="PANTHER" id="PTHR46345:SF7">
    <property type="entry name" value="FH2 DOMAIN CONTAINING 3-RELATED"/>
    <property type="match status" value="1"/>
</dbReference>
<dbReference type="EMBL" id="RJVU01007007">
    <property type="protein sequence ID" value="ROL54370.1"/>
    <property type="molecule type" value="Genomic_DNA"/>
</dbReference>
<dbReference type="OrthoDB" id="26518at2759"/>
<feature type="region of interest" description="Disordered" evidence="1">
    <location>
        <begin position="433"/>
        <end position="473"/>
    </location>
</feature>
<feature type="compositionally biased region" description="Pro residues" evidence="1">
    <location>
        <begin position="32"/>
        <end position="57"/>
    </location>
</feature>
<feature type="region of interest" description="Disordered" evidence="1">
    <location>
        <begin position="492"/>
        <end position="530"/>
    </location>
</feature>
<proteinExistence type="predicted"/>
<organism evidence="3 4">
    <name type="scientific">Anabarilius grahami</name>
    <name type="common">Kanglang fish</name>
    <name type="synonym">Barilius grahami</name>
    <dbReference type="NCBI Taxonomy" id="495550"/>
    <lineage>
        <taxon>Eukaryota</taxon>
        <taxon>Metazoa</taxon>
        <taxon>Chordata</taxon>
        <taxon>Craniata</taxon>
        <taxon>Vertebrata</taxon>
        <taxon>Euteleostomi</taxon>
        <taxon>Actinopterygii</taxon>
        <taxon>Neopterygii</taxon>
        <taxon>Teleostei</taxon>
        <taxon>Ostariophysi</taxon>
        <taxon>Cypriniformes</taxon>
        <taxon>Xenocyprididae</taxon>
        <taxon>Xenocypridinae</taxon>
        <taxon>Xenocypridinae incertae sedis</taxon>
        <taxon>Anabarilius</taxon>
    </lineage>
</organism>
<dbReference type="Proteomes" id="UP000281406">
    <property type="component" value="Unassembled WGS sequence"/>
</dbReference>
<sequence length="863" mass="96706">MDGAQFVSAAPLHPVSSRCFQKETSPFRRTAQPPPLGPPPPPPPPPPPLPPPPPPSPMGDLFTRTVQRRSKMRNFNWDAIPRHSVLGKRNVWTAQRNLENFELDTKRMEELFSHNEHQGLVRKGGTVRKSVWGLSQITTEAENVSILNSKKSMNIGILLKRFKRTPKDIVEAVRHGNLCFASGKMKELNKLLPDDMETKKLMSFNGDLSLLNDPDRFMVMLVQVPGYKVRLKSLLLREEFFPFIEEIKHSIAVMTTAANELLACDDLHSIIRLVLKAGNYMNAGGYAGSAIGFRMTSLLKLVDTKANKPGMNLMHYVSMIDEALLHFPDQLQHIGIAARIQKQEVEMDLQRELEKIREAKMDASKQPDLQHQMEAFLCLADIRLADVEASLQELDTISASVAEYFCEDPAAFKLEECCSIFHSFCERFERATQENREREMAETRKLKQREREKLTRTSKRRSTGTCSNRDASDEASALESVLTSFLSLRPSRRRPVGDRSVTDSPIKNIHPQVEEHEGGGHLDSPAETNEEKFEISRVQEPEDICRKEEAPLCDVHDVQRARATSKRGQCIDDGLIPECNDHKKGGCSNTSTKQVFVVTEGGVMDKGEVEETGDMDKGEVEETGDMDKREVEETGDMDKREVEETGDMDKGEVEETGDMDKGESEEKENIEEADKMPELSGKIFRFQDCGGLNGTITPDRSRGHGVCTSTPQQRNIKEVDLALQNGMGGLGSPWTILSPRISPRNTPHRRHSFSFSRVDILDDGVWALPDTPVRDKPSFSHKSGVGTSFSLPDCPSKQTPAHGMSIRSASLTDEKEQASNFKLGQIFQRCNGQELPPDKRPESSGLVSFFRRFGERNRAGTVG</sequence>
<keyword evidence="4" id="KW-1185">Reference proteome</keyword>
<feature type="region of interest" description="Disordered" evidence="1">
    <location>
        <begin position="614"/>
        <end position="679"/>
    </location>
</feature>
<dbReference type="InterPro" id="IPR015425">
    <property type="entry name" value="FH2_Formin"/>
</dbReference>